<accession>J0DCF0</accession>
<evidence type="ECO:0000313" key="1">
    <source>
        <dbReference type="EMBL" id="EJD39784.1"/>
    </source>
</evidence>
<protein>
    <recommendedName>
        <fullName evidence="3">F-box domain-containing protein</fullName>
    </recommendedName>
</protein>
<dbReference type="AlphaFoldDB" id="J0DCF0"/>
<name>J0DCF0_AURST</name>
<keyword evidence="2" id="KW-1185">Reference proteome</keyword>
<proteinExistence type="predicted"/>
<sequence length="359" mass="39125">MLEVFYGQHVHIELDFLGGKVGRLTRLSLSAAILPTACPALSTVTWLELDGPANDAEASNFGRLFDLCPALEHLAISDMDPDFASMLPAGPAPQTLNRLALAALEDCYYDLTPHYIAWKPSNNLRTVSLVFEGAHIAHLSDVLDGAVALAVTQVDKHSTTTFVGAMPGVWEHKVRYRHPHVSADDCARHIAQLVMTSLDALGGAETLTIPLTFLHSFFRVLSELPALRSLTLSVQRDPKTAGYPWHLLRGAVERIPQGCPGLRSIVFDVVHSPDAQPPDLADVQQLVWELFVVPCGMPKVRVKGFSVSILSEGDFPGVLVDSCRITFDTGEEPAFSGMDDLGVSMDTFEFEDPVSRTVE</sequence>
<organism evidence="1 2">
    <name type="scientific">Auricularia subglabra (strain TFB-10046 / SS5)</name>
    <name type="common">White-rot fungus</name>
    <name type="synonym">Auricularia delicata (strain TFB10046)</name>
    <dbReference type="NCBI Taxonomy" id="717982"/>
    <lineage>
        <taxon>Eukaryota</taxon>
        <taxon>Fungi</taxon>
        <taxon>Dikarya</taxon>
        <taxon>Basidiomycota</taxon>
        <taxon>Agaricomycotina</taxon>
        <taxon>Agaricomycetes</taxon>
        <taxon>Auriculariales</taxon>
        <taxon>Auriculariaceae</taxon>
        <taxon>Auricularia</taxon>
    </lineage>
</organism>
<gene>
    <name evidence="1" type="ORF">AURDEDRAFT_171236</name>
</gene>
<dbReference type="EMBL" id="JH687810">
    <property type="protein sequence ID" value="EJD39784.1"/>
    <property type="molecule type" value="Genomic_DNA"/>
</dbReference>
<dbReference type="KEGG" id="adl:AURDEDRAFT_171236"/>
<evidence type="ECO:0000313" key="2">
    <source>
        <dbReference type="Proteomes" id="UP000006514"/>
    </source>
</evidence>
<reference evidence="2" key="1">
    <citation type="journal article" date="2012" name="Science">
        <title>The Paleozoic origin of enzymatic lignin decomposition reconstructed from 31 fungal genomes.</title>
        <authorList>
            <person name="Floudas D."/>
            <person name="Binder M."/>
            <person name="Riley R."/>
            <person name="Barry K."/>
            <person name="Blanchette R.A."/>
            <person name="Henrissat B."/>
            <person name="Martinez A.T."/>
            <person name="Otillar R."/>
            <person name="Spatafora J.W."/>
            <person name="Yadav J.S."/>
            <person name="Aerts A."/>
            <person name="Benoit I."/>
            <person name="Boyd A."/>
            <person name="Carlson A."/>
            <person name="Copeland A."/>
            <person name="Coutinho P.M."/>
            <person name="de Vries R.P."/>
            <person name="Ferreira P."/>
            <person name="Findley K."/>
            <person name="Foster B."/>
            <person name="Gaskell J."/>
            <person name="Glotzer D."/>
            <person name="Gorecki P."/>
            <person name="Heitman J."/>
            <person name="Hesse C."/>
            <person name="Hori C."/>
            <person name="Igarashi K."/>
            <person name="Jurgens J.A."/>
            <person name="Kallen N."/>
            <person name="Kersten P."/>
            <person name="Kohler A."/>
            <person name="Kuees U."/>
            <person name="Kumar T.K.A."/>
            <person name="Kuo A."/>
            <person name="LaButti K."/>
            <person name="Larrondo L.F."/>
            <person name="Lindquist E."/>
            <person name="Ling A."/>
            <person name="Lombard V."/>
            <person name="Lucas S."/>
            <person name="Lundell T."/>
            <person name="Martin R."/>
            <person name="McLaughlin D.J."/>
            <person name="Morgenstern I."/>
            <person name="Morin E."/>
            <person name="Murat C."/>
            <person name="Nagy L.G."/>
            <person name="Nolan M."/>
            <person name="Ohm R.A."/>
            <person name="Patyshakuliyeva A."/>
            <person name="Rokas A."/>
            <person name="Ruiz-Duenas F.J."/>
            <person name="Sabat G."/>
            <person name="Salamov A."/>
            <person name="Samejima M."/>
            <person name="Schmutz J."/>
            <person name="Slot J.C."/>
            <person name="St John F."/>
            <person name="Stenlid J."/>
            <person name="Sun H."/>
            <person name="Sun S."/>
            <person name="Syed K."/>
            <person name="Tsang A."/>
            <person name="Wiebenga A."/>
            <person name="Young D."/>
            <person name="Pisabarro A."/>
            <person name="Eastwood D.C."/>
            <person name="Martin F."/>
            <person name="Cullen D."/>
            <person name="Grigoriev I.V."/>
            <person name="Hibbett D.S."/>
        </authorList>
    </citation>
    <scope>NUCLEOTIDE SEQUENCE [LARGE SCALE GENOMIC DNA]</scope>
    <source>
        <strain evidence="2">TFB10046</strain>
    </source>
</reference>
<evidence type="ECO:0008006" key="3">
    <source>
        <dbReference type="Google" id="ProtNLM"/>
    </source>
</evidence>
<dbReference type="InParanoid" id="J0DCF0"/>
<dbReference type="Proteomes" id="UP000006514">
    <property type="component" value="Unassembled WGS sequence"/>
</dbReference>